<feature type="compositionally biased region" description="Polar residues" evidence="1">
    <location>
        <begin position="9"/>
        <end position="21"/>
    </location>
</feature>
<keyword evidence="3" id="KW-1185">Reference proteome</keyword>
<gene>
    <name evidence="2" type="ORF">AFUS01_LOCUS43756</name>
</gene>
<dbReference type="AlphaFoldDB" id="A0A8J2LKU4"/>
<proteinExistence type="predicted"/>
<accession>A0A8J2LKU4</accession>
<comment type="caution">
    <text evidence="2">The sequence shown here is derived from an EMBL/GenBank/DDBJ whole genome shotgun (WGS) entry which is preliminary data.</text>
</comment>
<dbReference type="EMBL" id="CAJVCH010570160">
    <property type="protein sequence ID" value="CAG7834229.1"/>
    <property type="molecule type" value="Genomic_DNA"/>
</dbReference>
<evidence type="ECO:0000313" key="2">
    <source>
        <dbReference type="EMBL" id="CAG7834229.1"/>
    </source>
</evidence>
<dbReference type="Proteomes" id="UP000708208">
    <property type="component" value="Unassembled WGS sequence"/>
</dbReference>
<feature type="compositionally biased region" description="Polar residues" evidence="1">
    <location>
        <begin position="158"/>
        <end position="169"/>
    </location>
</feature>
<sequence>MPYVKYASGSENPDSFSSGIHQQGIGPNTDIRRNPAVESTSIGTHRSDTINEGRLDLVGISSQVHSTNHDRKRPNLPKRYRSVRNRATFVSSPGGLQGDSLPDIQSRIDKSNLISGSQITTDGLATILPIPSFPRVRAHQPFFNSPPLLNEHSKNELRNTGNGFRNANV</sequence>
<evidence type="ECO:0000313" key="3">
    <source>
        <dbReference type="Proteomes" id="UP000708208"/>
    </source>
</evidence>
<feature type="region of interest" description="Disordered" evidence="1">
    <location>
        <begin position="147"/>
        <end position="169"/>
    </location>
</feature>
<name>A0A8J2LKU4_9HEXA</name>
<feature type="region of interest" description="Disordered" evidence="1">
    <location>
        <begin position="1"/>
        <end position="50"/>
    </location>
</feature>
<evidence type="ECO:0000256" key="1">
    <source>
        <dbReference type="SAM" id="MobiDB-lite"/>
    </source>
</evidence>
<protein>
    <submittedName>
        <fullName evidence="2">Uncharacterized protein</fullName>
    </submittedName>
</protein>
<reference evidence="2" key="1">
    <citation type="submission" date="2021-06" db="EMBL/GenBank/DDBJ databases">
        <authorList>
            <person name="Hodson N. C."/>
            <person name="Mongue J. A."/>
            <person name="Jaron S. K."/>
        </authorList>
    </citation>
    <scope>NUCLEOTIDE SEQUENCE</scope>
</reference>
<organism evidence="2 3">
    <name type="scientific">Allacma fusca</name>
    <dbReference type="NCBI Taxonomy" id="39272"/>
    <lineage>
        <taxon>Eukaryota</taxon>
        <taxon>Metazoa</taxon>
        <taxon>Ecdysozoa</taxon>
        <taxon>Arthropoda</taxon>
        <taxon>Hexapoda</taxon>
        <taxon>Collembola</taxon>
        <taxon>Symphypleona</taxon>
        <taxon>Sminthuridae</taxon>
        <taxon>Allacma</taxon>
    </lineage>
</organism>